<accession>A0ABP9FH57</accession>
<evidence type="ECO:0000313" key="2">
    <source>
        <dbReference type="EMBL" id="GAA4903136.1"/>
    </source>
</evidence>
<dbReference type="RefSeq" id="WP_345582876.1">
    <property type="nucleotide sequence ID" value="NZ_BAABLV010000036.1"/>
</dbReference>
<comment type="caution">
    <text evidence="2">The sequence shown here is derived from an EMBL/GenBank/DDBJ whole genome shotgun (WGS) entry which is preliminary data.</text>
</comment>
<dbReference type="EMBL" id="BAABLV010000036">
    <property type="protein sequence ID" value="GAA4903136.1"/>
    <property type="molecule type" value="Genomic_DNA"/>
</dbReference>
<reference evidence="3" key="1">
    <citation type="journal article" date="2019" name="Int. J. Syst. Evol. Microbiol.">
        <title>The Global Catalogue of Microorganisms (GCM) 10K type strain sequencing project: providing services to taxonomists for standard genome sequencing and annotation.</title>
        <authorList>
            <consortium name="The Broad Institute Genomics Platform"/>
            <consortium name="The Broad Institute Genome Sequencing Center for Infectious Disease"/>
            <person name="Wu L."/>
            <person name="Ma J."/>
        </authorList>
    </citation>
    <scope>NUCLEOTIDE SEQUENCE [LARGE SCALE GENOMIC DNA]</scope>
    <source>
        <strain evidence="3">JCM 19125</strain>
    </source>
</reference>
<sequence>MATTSALRFQVVGTPRRRVVTLSPAARPEPHLPRLHPARTALPGRTAAPASCRVVSPEPRSPWLVAKVAVVSLLALVGGAVSAVELVDAVAAPDPATAYVAGDPAWAHVTQG</sequence>
<organism evidence="2 3">
    <name type="scientific">Tessaracoccus lubricantis</name>
    <dbReference type="NCBI Taxonomy" id="545543"/>
    <lineage>
        <taxon>Bacteria</taxon>
        <taxon>Bacillati</taxon>
        <taxon>Actinomycetota</taxon>
        <taxon>Actinomycetes</taxon>
        <taxon>Propionibacteriales</taxon>
        <taxon>Propionibacteriaceae</taxon>
        <taxon>Tessaracoccus</taxon>
    </lineage>
</organism>
<feature type="region of interest" description="Disordered" evidence="1">
    <location>
        <begin position="27"/>
        <end position="47"/>
    </location>
</feature>
<evidence type="ECO:0000313" key="3">
    <source>
        <dbReference type="Proteomes" id="UP001501521"/>
    </source>
</evidence>
<protein>
    <submittedName>
        <fullName evidence="2">Uncharacterized protein</fullName>
    </submittedName>
</protein>
<evidence type="ECO:0000256" key="1">
    <source>
        <dbReference type="SAM" id="MobiDB-lite"/>
    </source>
</evidence>
<dbReference type="Proteomes" id="UP001501521">
    <property type="component" value="Unassembled WGS sequence"/>
</dbReference>
<gene>
    <name evidence="2" type="ORF">GCM10025789_22430</name>
</gene>
<name>A0ABP9FH57_9ACTN</name>
<proteinExistence type="predicted"/>
<keyword evidence="3" id="KW-1185">Reference proteome</keyword>